<feature type="transmembrane region" description="Helical" evidence="14">
    <location>
        <begin position="171"/>
        <end position="192"/>
    </location>
</feature>
<dbReference type="InterPro" id="IPR033463">
    <property type="entry name" value="sCache_3"/>
</dbReference>
<dbReference type="InterPro" id="IPR039506">
    <property type="entry name" value="SPOB_a"/>
</dbReference>
<evidence type="ECO:0000313" key="16">
    <source>
        <dbReference type="EMBL" id="APC49223.1"/>
    </source>
</evidence>
<dbReference type="PRINTS" id="PR00344">
    <property type="entry name" value="BCTRLSENSOR"/>
</dbReference>
<dbReference type="InterPro" id="IPR005467">
    <property type="entry name" value="His_kinase_dom"/>
</dbReference>
<evidence type="ECO:0000256" key="9">
    <source>
        <dbReference type="ARBA" id="ARBA00022777"/>
    </source>
</evidence>
<dbReference type="SUPFAM" id="SSF55785">
    <property type="entry name" value="PYP-like sensor domain (PAS domain)"/>
    <property type="match status" value="1"/>
</dbReference>
<proteinExistence type="predicted"/>
<keyword evidence="9" id="KW-0418">Kinase</keyword>
<accession>A0AAC9NLQ1</accession>
<keyword evidence="8" id="KW-0547">Nucleotide-binding</keyword>
<evidence type="ECO:0000256" key="1">
    <source>
        <dbReference type="ARBA" id="ARBA00000085"/>
    </source>
</evidence>
<evidence type="ECO:0000256" key="6">
    <source>
        <dbReference type="ARBA" id="ARBA00022679"/>
    </source>
</evidence>
<keyword evidence="6" id="KW-0808">Transferase</keyword>
<dbReference type="InterPro" id="IPR003594">
    <property type="entry name" value="HATPase_dom"/>
</dbReference>
<dbReference type="AlphaFoldDB" id="A0AAC9NLQ1"/>
<keyword evidence="12" id="KW-0902">Two-component regulatory system</keyword>
<dbReference type="InterPro" id="IPR004358">
    <property type="entry name" value="Sig_transdc_His_kin-like_C"/>
</dbReference>
<dbReference type="Gene3D" id="1.10.287.130">
    <property type="match status" value="1"/>
</dbReference>
<organism evidence="16 17">
    <name type="scientific">Virgibacillus halodenitrificans</name>
    <name type="common">Bacillus halodenitrificans</name>
    <dbReference type="NCBI Taxonomy" id="1482"/>
    <lineage>
        <taxon>Bacteria</taxon>
        <taxon>Bacillati</taxon>
        <taxon>Bacillota</taxon>
        <taxon>Bacilli</taxon>
        <taxon>Bacillales</taxon>
        <taxon>Bacillaceae</taxon>
        <taxon>Virgibacillus</taxon>
    </lineage>
</organism>
<dbReference type="InterPro" id="IPR036890">
    <property type="entry name" value="HATPase_C_sf"/>
</dbReference>
<keyword evidence="10" id="KW-0067">ATP-binding</keyword>
<evidence type="ECO:0000256" key="10">
    <source>
        <dbReference type="ARBA" id="ARBA00022840"/>
    </source>
</evidence>
<dbReference type="KEGG" id="vhl:BME96_13905"/>
<name>A0AAC9NLQ1_VIRHA</name>
<dbReference type="InterPro" id="IPR035965">
    <property type="entry name" value="PAS-like_dom_sf"/>
</dbReference>
<dbReference type="SMART" id="SM00091">
    <property type="entry name" value="PAS"/>
    <property type="match status" value="1"/>
</dbReference>
<dbReference type="Pfam" id="PF17203">
    <property type="entry name" value="sCache_3_2"/>
    <property type="match status" value="1"/>
</dbReference>
<dbReference type="PROSITE" id="PS50109">
    <property type="entry name" value="HIS_KIN"/>
    <property type="match status" value="1"/>
</dbReference>
<feature type="transmembrane region" description="Helical" evidence="14">
    <location>
        <begin position="12"/>
        <end position="32"/>
    </location>
</feature>
<reference evidence="16 17" key="1">
    <citation type="submission" date="2016-11" db="EMBL/GenBank/DDBJ databases">
        <title>Complete genome sequencing of Virgibacillus halodenitrificans PDB-F2.</title>
        <authorList>
            <person name="Sun Z."/>
            <person name="Zhou Y."/>
            <person name="Li H."/>
        </authorList>
    </citation>
    <scope>NUCLEOTIDE SEQUENCE [LARGE SCALE GENOMIC DNA]</scope>
    <source>
        <strain evidence="16 17">PDB-F2</strain>
    </source>
</reference>
<keyword evidence="7 14" id="KW-0812">Transmembrane</keyword>
<evidence type="ECO:0000256" key="14">
    <source>
        <dbReference type="SAM" id="Phobius"/>
    </source>
</evidence>
<dbReference type="EMBL" id="CP017962">
    <property type="protein sequence ID" value="APC49223.1"/>
    <property type="molecule type" value="Genomic_DNA"/>
</dbReference>
<dbReference type="GeneID" id="71515502"/>
<dbReference type="Pfam" id="PF00989">
    <property type="entry name" value="PAS"/>
    <property type="match status" value="1"/>
</dbReference>
<dbReference type="GO" id="GO:0005524">
    <property type="term" value="F:ATP binding"/>
    <property type="evidence" value="ECO:0007669"/>
    <property type="project" value="UniProtKB-KW"/>
</dbReference>
<evidence type="ECO:0000256" key="2">
    <source>
        <dbReference type="ARBA" id="ARBA00004651"/>
    </source>
</evidence>
<dbReference type="InterPro" id="IPR000014">
    <property type="entry name" value="PAS"/>
</dbReference>
<evidence type="ECO:0000313" key="17">
    <source>
        <dbReference type="Proteomes" id="UP000182945"/>
    </source>
</evidence>
<dbReference type="InterPro" id="IPR013767">
    <property type="entry name" value="PAS_fold"/>
</dbReference>
<dbReference type="Gene3D" id="3.30.565.10">
    <property type="entry name" value="Histidine kinase-like ATPase, C-terminal domain"/>
    <property type="match status" value="1"/>
</dbReference>
<dbReference type="CDD" id="cd00130">
    <property type="entry name" value="PAS"/>
    <property type="match status" value="1"/>
</dbReference>
<evidence type="ECO:0000256" key="13">
    <source>
        <dbReference type="ARBA" id="ARBA00023136"/>
    </source>
</evidence>
<evidence type="ECO:0000256" key="7">
    <source>
        <dbReference type="ARBA" id="ARBA00022692"/>
    </source>
</evidence>
<dbReference type="EC" id="2.7.13.3" evidence="3"/>
<keyword evidence="11 14" id="KW-1133">Transmembrane helix</keyword>
<evidence type="ECO:0000256" key="12">
    <source>
        <dbReference type="ARBA" id="ARBA00023012"/>
    </source>
</evidence>
<dbReference type="SUPFAM" id="SSF55890">
    <property type="entry name" value="Sporulation response regulatory protein Spo0B"/>
    <property type="match status" value="1"/>
</dbReference>
<feature type="domain" description="Histidine kinase" evidence="15">
    <location>
        <begin position="343"/>
        <end position="525"/>
    </location>
</feature>
<dbReference type="FunFam" id="3.30.450.20:FF:000018">
    <property type="entry name" value="Sensor histidine kinase DcuS"/>
    <property type="match status" value="1"/>
</dbReference>
<dbReference type="InterPro" id="IPR029151">
    <property type="entry name" value="Sensor-like_sf"/>
</dbReference>
<keyword evidence="4" id="KW-1003">Cell membrane</keyword>
<dbReference type="Pfam" id="PF02518">
    <property type="entry name" value="HATPase_c"/>
    <property type="match status" value="1"/>
</dbReference>
<dbReference type="PANTHER" id="PTHR43547">
    <property type="entry name" value="TWO-COMPONENT HISTIDINE KINASE"/>
    <property type="match status" value="1"/>
</dbReference>
<dbReference type="Proteomes" id="UP000182945">
    <property type="component" value="Chromosome"/>
</dbReference>
<dbReference type="SMART" id="SM00387">
    <property type="entry name" value="HATPase_c"/>
    <property type="match status" value="1"/>
</dbReference>
<keyword evidence="13 14" id="KW-0472">Membrane</keyword>
<evidence type="ECO:0000256" key="5">
    <source>
        <dbReference type="ARBA" id="ARBA00022553"/>
    </source>
</evidence>
<dbReference type="InterPro" id="IPR016120">
    <property type="entry name" value="Sig_transdc_His_kin_SpoOB"/>
</dbReference>
<dbReference type="GO" id="GO:0005886">
    <property type="term" value="C:plasma membrane"/>
    <property type="evidence" value="ECO:0007669"/>
    <property type="project" value="UniProtKB-SubCell"/>
</dbReference>
<dbReference type="PANTHER" id="PTHR43547:SF3">
    <property type="entry name" value="SENSOR PROTEIN CITS"/>
    <property type="match status" value="1"/>
</dbReference>
<dbReference type="RefSeq" id="WP_019376004.1">
    <property type="nucleotide sequence ID" value="NZ_CP017962.1"/>
</dbReference>
<dbReference type="SUPFAM" id="SSF103190">
    <property type="entry name" value="Sensory domain-like"/>
    <property type="match status" value="1"/>
</dbReference>
<dbReference type="GO" id="GO:0000155">
    <property type="term" value="F:phosphorelay sensor kinase activity"/>
    <property type="evidence" value="ECO:0007669"/>
    <property type="project" value="InterPro"/>
</dbReference>
<evidence type="ECO:0000256" key="3">
    <source>
        <dbReference type="ARBA" id="ARBA00012438"/>
    </source>
</evidence>
<evidence type="ECO:0000256" key="11">
    <source>
        <dbReference type="ARBA" id="ARBA00022989"/>
    </source>
</evidence>
<evidence type="ECO:0000259" key="15">
    <source>
        <dbReference type="PROSITE" id="PS50109"/>
    </source>
</evidence>
<comment type="catalytic activity">
    <reaction evidence="1">
        <text>ATP + protein L-histidine = ADP + protein N-phospho-L-histidine.</text>
        <dbReference type="EC" id="2.7.13.3"/>
    </reaction>
</comment>
<dbReference type="Pfam" id="PF14689">
    <property type="entry name" value="SPOB_a"/>
    <property type="match status" value="1"/>
</dbReference>
<dbReference type="Gene3D" id="3.30.450.20">
    <property type="entry name" value="PAS domain"/>
    <property type="match status" value="2"/>
</dbReference>
<gene>
    <name evidence="16" type="ORF">BME96_13905</name>
</gene>
<comment type="subcellular location">
    <subcellularLocation>
        <location evidence="2">Cell membrane</location>
        <topology evidence="2">Multi-pass membrane protein</topology>
    </subcellularLocation>
</comment>
<dbReference type="GO" id="GO:0006355">
    <property type="term" value="P:regulation of DNA-templated transcription"/>
    <property type="evidence" value="ECO:0007669"/>
    <property type="project" value="InterPro"/>
</dbReference>
<dbReference type="CDD" id="cd16915">
    <property type="entry name" value="HATPase_DpiB-CitA-like"/>
    <property type="match status" value="1"/>
</dbReference>
<sequence length="536" mass="59158">MRKISLQTKILVLIISLILFVIIAVTAINGFLESKEVEEQMGERALQAARTISFMPSVRNALQGQQPEIIVQSIADEVKKFTGAEFVVVGNSESIRVAHPDPQKIGRKMVGGDNDKALIEGKYYISKAVGSLGPSLRGKAPVFNDAGDIIGIVSVGFLVKDIKSTIASKLLTLSGISSIVLLIGVVGGILLAKDIRNDTLGLEPHQISSLYRDREAILSSVKEGIVAIDEQGRINLLNDSARKLLDLQGDLLTKKIEEVFPNTKMYEVLSTGQVMIDEEMVLNHRPVIVNRIPIYEKNGVVGVVSSFRDKTELNEMINTLSEVKKYSEDLRAQTHEYTNKLYVLSGLLQLGYYDEAIELIQTESQMNVTKNRILLQQIRDRTVQAILLGKLGKASEKKIDLIIDDESYLETLPVQLSVSKLITILGNLIDNAFEAVEATLEKKVTFFTTDAGEDIIFEIADSGTGIREDMLHTIFDQGFTTKTKEDRGYGLYIVKKTIIELDGQIEVLNQENGGAIFTVFIPKQRGGLNDDSSIDS</sequence>
<protein>
    <recommendedName>
        <fullName evidence="3">histidine kinase</fullName>
        <ecNumber evidence="3">2.7.13.3</ecNumber>
    </recommendedName>
</protein>
<keyword evidence="5" id="KW-0597">Phosphoprotein</keyword>
<evidence type="ECO:0000256" key="4">
    <source>
        <dbReference type="ARBA" id="ARBA00022475"/>
    </source>
</evidence>
<dbReference type="SUPFAM" id="SSF55874">
    <property type="entry name" value="ATPase domain of HSP90 chaperone/DNA topoisomerase II/histidine kinase"/>
    <property type="match status" value="1"/>
</dbReference>
<evidence type="ECO:0000256" key="8">
    <source>
        <dbReference type="ARBA" id="ARBA00022741"/>
    </source>
</evidence>